<name>A0A2H1KLG4_BREAU</name>
<dbReference type="RefSeq" id="WP_141322654.1">
    <property type="nucleotide sequence ID" value="NZ_BJME01000015.1"/>
</dbReference>
<feature type="transmembrane region" description="Helical" evidence="1">
    <location>
        <begin position="184"/>
        <end position="202"/>
    </location>
</feature>
<keyword evidence="1" id="KW-0472">Membrane</keyword>
<feature type="transmembrane region" description="Helical" evidence="1">
    <location>
        <begin position="91"/>
        <end position="114"/>
    </location>
</feature>
<keyword evidence="1" id="KW-0812">Transmembrane</keyword>
<dbReference type="EMBL" id="FXZB01000039">
    <property type="protein sequence ID" value="SMY00449.1"/>
    <property type="molecule type" value="Genomic_DNA"/>
</dbReference>
<reference evidence="2" key="1">
    <citation type="submission" date="2017-03" db="EMBL/GenBank/DDBJ databases">
        <authorList>
            <person name="Monnet C."/>
        </authorList>
    </citation>
    <scope>NUCLEOTIDE SEQUENCE [LARGE SCALE GENOMIC DNA]</scope>
    <source>
        <strain evidence="2">ATCC 9175</strain>
    </source>
</reference>
<feature type="transmembrane region" description="Helical" evidence="1">
    <location>
        <begin position="151"/>
        <end position="172"/>
    </location>
</feature>
<keyword evidence="3" id="KW-1185">Reference proteome</keyword>
<feature type="transmembrane region" description="Helical" evidence="1">
    <location>
        <begin position="126"/>
        <end position="144"/>
    </location>
</feature>
<dbReference type="AlphaFoldDB" id="A0A2H1KLG4"/>
<protein>
    <submittedName>
        <fullName evidence="2">Uncharacterized protein</fullName>
    </submittedName>
</protein>
<evidence type="ECO:0000256" key="1">
    <source>
        <dbReference type="SAM" id="Phobius"/>
    </source>
</evidence>
<evidence type="ECO:0000313" key="2">
    <source>
        <dbReference type="EMBL" id="SMY00449.1"/>
    </source>
</evidence>
<comment type="caution">
    <text evidence="2">The sequence shown here is derived from an EMBL/GenBank/DDBJ whole genome shotgun (WGS) entry which is preliminary data.</text>
</comment>
<organism evidence="2 3">
    <name type="scientific">Brevibacterium aurantiacum</name>
    <dbReference type="NCBI Taxonomy" id="273384"/>
    <lineage>
        <taxon>Bacteria</taxon>
        <taxon>Bacillati</taxon>
        <taxon>Actinomycetota</taxon>
        <taxon>Actinomycetes</taxon>
        <taxon>Micrococcales</taxon>
        <taxon>Brevibacteriaceae</taxon>
        <taxon>Brevibacterium</taxon>
    </lineage>
</organism>
<sequence length="212" mass="22372">MFFPGAILLLICGTLVHTLPGLAQGVGAIGALALVGWPIFTIVVHVRHRRRLERCLIAHESEPVSITEVRSSVEDFGVRDPLHTFVTSVEAFILTIGLPVLFLGGIGIFCLVTVNDDPGKGAFKAFAGVGVLGLLGAYLVFLVFGRSKRTLRIGGVALIVFGLAGTFAVASVLVEEGITSVSDIVMAGASVVMTVLGIWLVVTGRNTFKRTD</sequence>
<proteinExistence type="predicted"/>
<evidence type="ECO:0000313" key="3">
    <source>
        <dbReference type="Proteomes" id="UP000234525"/>
    </source>
</evidence>
<gene>
    <name evidence="2" type="ORF">BAUR9175_03604</name>
</gene>
<dbReference type="Proteomes" id="UP000234525">
    <property type="component" value="Unassembled WGS sequence"/>
</dbReference>
<accession>A0A2H1KLG4</accession>
<feature type="transmembrane region" description="Helical" evidence="1">
    <location>
        <begin position="28"/>
        <end position="46"/>
    </location>
</feature>
<keyword evidence="1" id="KW-1133">Transmembrane helix</keyword>